<comment type="caution">
    <text evidence="1">The sequence shown here is derived from an EMBL/GenBank/DDBJ whole genome shotgun (WGS) entry which is preliminary data.</text>
</comment>
<evidence type="ECO:0000313" key="1">
    <source>
        <dbReference type="EMBL" id="KAK1422390.1"/>
    </source>
</evidence>
<evidence type="ECO:0000313" key="2">
    <source>
        <dbReference type="Proteomes" id="UP001229421"/>
    </source>
</evidence>
<dbReference type="EMBL" id="JAUHHV010000006">
    <property type="protein sequence ID" value="KAK1422390.1"/>
    <property type="molecule type" value="Genomic_DNA"/>
</dbReference>
<dbReference type="AlphaFoldDB" id="A0AAD8KGD3"/>
<keyword evidence="2" id="KW-1185">Reference proteome</keyword>
<protein>
    <submittedName>
        <fullName evidence="1">Uncharacterized protein</fullName>
    </submittedName>
</protein>
<dbReference type="Proteomes" id="UP001229421">
    <property type="component" value="Unassembled WGS sequence"/>
</dbReference>
<name>A0AAD8KGD3_TARER</name>
<proteinExistence type="predicted"/>
<gene>
    <name evidence="1" type="ORF">QVD17_25479</name>
</gene>
<reference evidence="1" key="1">
    <citation type="journal article" date="2023" name="bioRxiv">
        <title>Improved chromosome-level genome assembly for marigold (Tagetes erecta).</title>
        <authorList>
            <person name="Jiang F."/>
            <person name="Yuan L."/>
            <person name="Wang S."/>
            <person name="Wang H."/>
            <person name="Xu D."/>
            <person name="Wang A."/>
            <person name="Fan W."/>
        </authorList>
    </citation>
    <scope>NUCLEOTIDE SEQUENCE</scope>
    <source>
        <strain evidence="1">WSJ</strain>
        <tissue evidence="1">Leaf</tissue>
    </source>
</reference>
<accession>A0AAD8KGD3</accession>
<organism evidence="1 2">
    <name type="scientific">Tagetes erecta</name>
    <name type="common">African marigold</name>
    <dbReference type="NCBI Taxonomy" id="13708"/>
    <lineage>
        <taxon>Eukaryota</taxon>
        <taxon>Viridiplantae</taxon>
        <taxon>Streptophyta</taxon>
        <taxon>Embryophyta</taxon>
        <taxon>Tracheophyta</taxon>
        <taxon>Spermatophyta</taxon>
        <taxon>Magnoliopsida</taxon>
        <taxon>eudicotyledons</taxon>
        <taxon>Gunneridae</taxon>
        <taxon>Pentapetalae</taxon>
        <taxon>asterids</taxon>
        <taxon>campanulids</taxon>
        <taxon>Asterales</taxon>
        <taxon>Asteraceae</taxon>
        <taxon>Asteroideae</taxon>
        <taxon>Heliantheae alliance</taxon>
        <taxon>Tageteae</taxon>
        <taxon>Tagetes</taxon>
    </lineage>
</organism>
<sequence>MKVLRSTPRPSLLLRWLSGCNRYRLPIFGSGRPMVCYISFQLDKNQFRLGPGLLPFGFMFYGGFHAPQQSVMESSK</sequence>